<dbReference type="InterPro" id="IPR013529">
    <property type="entry name" value="Glyco_hydro_42_N"/>
</dbReference>
<dbReference type="InterPro" id="IPR003476">
    <property type="entry name" value="Glyco_hydro_42"/>
</dbReference>
<dbReference type="GO" id="GO:0046872">
    <property type="term" value="F:metal ion binding"/>
    <property type="evidence" value="ECO:0007669"/>
    <property type="project" value="UniProtKB-KW"/>
</dbReference>
<evidence type="ECO:0000256" key="1">
    <source>
        <dbReference type="ARBA" id="ARBA00022723"/>
    </source>
</evidence>
<accession>A0A3G9J719</accession>
<organism evidence="6 7">
    <name type="scientific">Paenibacillus baekrokdamisoli</name>
    <dbReference type="NCBI Taxonomy" id="1712516"/>
    <lineage>
        <taxon>Bacteria</taxon>
        <taxon>Bacillati</taxon>
        <taxon>Bacillota</taxon>
        <taxon>Bacilli</taxon>
        <taxon>Bacillales</taxon>
        <taxon>Paenibacillaceae</taxon>
        <taxon>Paenibacillus</taxon>
    </lineage>
</organism>
<evidence type="ECO:0000256" key="3">
    <source>
        <dbReference type="ARBA" id="ARBA00022833"/>
    </source>
</evidence>
<dbReference type="KEGG" id="pbk:Back11_54500"/>
<dbReference type="InterPro" id="IPR017853">
    <property type="entry name" value="GH"/>
</dbReference>
<protein>
    <recommendedName>
        <fullName evidence="5">Glycoside hydrolase family 42 N-terminal domain-containing protein</fullName>
    </recommendedName>
</protein>
<dbReference type="PANTHER" id="PTHR36447">
    <property type="entry name" value="BETA-GALACTOSIDASE GANA"/>
    <property type="match status" value="1"/>
</dbReference>
<keyword evidence="7" id="KW-1185">Reference proteome</keyword>
<dbReference type="SUPFAM" id="SSF52317">
    <property type="entry name" value="Class I glutamine amidotransferase-like"/>
    <property type="match status" value="1"/>
</dbReference>
<evidence type="ECO:0000256" key="2">
    <source>
        <dbReference type="ARBA" id="ARBA00022801"/>
    </source>
</evidence>
<keyword evidence="3" id="KW-0862">Zinc</keyword>
<evidence type="ECO:0000256" key="4">
    <source>
        <dbReference type="ARBA" id="ARBA00023295"/>
    </source>
</evidence>
<keyword evidence="1" id="KW-0479">Metal-binding</keyword>
<dbReference type="Pfam" id="PF02449">
    <property type="entry name" value="Glyco_hydro_42"/>
    <property type="match status" value="1"/>
</dbReference>
<dbReference type="SUPFAM" id="SSF51445">
    <property type="entry name" value="(Trans)glycosidases"/>
    <property type="match status" value="1"/>
</dbReference>
<dbReference type="InterPro" id="IPR029062">
    <property type="entry name" value="Class_I_gatase-like"/>
</dbReference>
<feature type="domain" description="Glycoside hydrolase family 42 N-terminal" evidence="5">
    <location>
        <begin position="7"/>
        <end position="311"/>
    </location>
</feature>
<gene>
    <name evidence="6" type="ORF">Back11_54500</name>
</gene>
<reference evidence="6 7" key="1">
    <citation type="submission" date="2018-11" db="EMBL/GenBank/DDBJ databases">
        <title>Complete genome sequence of Paenibacillus baekrokdamisoli strain KCTC 33723.</title>
        <authorList>
            <person name="Kang S.W."/>
            <person name="Lee K.C."/>
            <person name="Kim K.K."/>
            <person name="Kim J.S."/>
            <person name="Kim D.S."/>
            <person name="Ko S.H."/>
            <person name="Yang S.H."/>
            <person name="Lee J.S."/>
        </authorList>
    </citation>
    <scope>NUCLEOTIDE SEQUENCE [LARGE SCALE GENOMIC DNA]</scope>
    <source>
        <strain evidence="6 7">KCTC 33723</strain>
    </source>
</reference>
<keyword evidence="2" id="KW-0378">Hydrolase</keyword>
<dbReference type="PANTHER" id="PTHR36447:SF2">
    <property type="entry name" value="BETA-GALACTOSIDASE YESZ"/>
    <property type="match status" value="1"/>
</dbReference>
<dbReference type="GO" id="GO:0004565">
    <property type="term" value="F:beta-galactosidase activity"/>
    <property type="evidence" value="ECO:0007669"/>
    <property type="project" value="InterPro"/>
</dbReference>
<dbReference type="AlphaFoldDB" id="A0A3G9J719"/>
<dbReference type="RefSeq" id="WP_125664093.1">
    <property type="nucleotide sequence ID" value="NZ_AP019308.1"/>
</dbReference>
<dbReference type="Gene3D" id="3.40.50.880">
    <property type="match status" value="1"/>
</dbReference>
<dbReference type="Gene3D" id="3.20.20.80">
    <property type="entry name" value="Glycosidases"/>
    <property type="match status" value="1"/>
</dbReference>
<dbReference type="EMBL" id="AP019308">
    <property type="protein sequence ID" value="BBH24105.1"/>
    <property type="molecule type" value="Genomic_DNA"/>
</dbReference>
<name>A0A3G9J719_9BACL</name>
<dbReference type="Proteomes" id="UP000275368">
    <property type="component" value="Chromosome"/>
</dbReference>
<dbReference type="OrthoDB" id="9800974at2"/>
<evidence type="ECO:0000313" key="7">
    <source>
        <dbReference type="Proteomes" id="UP000275368"/>
    </source>
</evidence>
<dbReference type="GO" id="GO:0005975">
    <property type="term" value="P:carbohydrate metabolic process"/>
    <property type="evidence" value="ECO:0007669"/>
    <property type="project" value="InterPro"/>
</dbReference>
<keyword evidence="4" id="KW-0326">Glycosidase</keyword>
<proteinExistence type="predicted"/>
<dbReference type="GO" id="GO:0009341">
    <property type="term" value="C:beta-galactosidase complex"/>
    <property type="evidence" value="ECO:0007669"/>
    <property type="project" value="InterPro"/>
</dbReference>
<evidence type="ECO:0000259" key="5">
    <source>
        <dbReference type="Pfam" id="PF02449"/>
    </source>
</evidence>
<evidence type="ECO:0000313" key="6">
    <source>
        <dbReference type="EMBL" id="BBH24105.1"/>
    </source>
</evidence>
<sequence length="545" mass="61975">MKLGIAYYPEHDQSSQWAVDYKRLAEAGVTTIRIAEFAWSTIESEDGVYNWIWLDDAINLAAEFGIQVVLCTPTACPPIWLTELHPEVLPVSKDGRTVGFGARQHRSYHSSKYVEYSLRIVEKMAQRYGAHPNVIAWQLDNEFGGETKYDFGSCAKQAFSAYLENKYGTIEALNKSWGTAFWSQHYHRFEQIPLPAPVSSDVMMWHHPSLDLEFARFSSDGMVRFARLQASVLRAYIGERPITTNAFMFSWGDNVNWSEMFAELDVVGIDIYSSRPYEIAFYCDASRGVLSKPFWIMEFGASSQELGQKMELVRERGCEGFFLFKMKPFPWGQEQSNGGSELMTLTGEPSANYSVVQQYAKQHEGEAGANFLTAGSPASTSAKLGLYYHFDSSWCYQLAVGDRLNYTDYVVNTVYKSMYELHNGAIDILYSAEQIRDQEVIVIPLHTIYDSALEDRLITYVQAGGRLIVTDDLFRKNDRNVFLTEVPRLFRELFNWQDNNFIKDAILERSSVLLQHDAGEGQAWLLPRDASPDEWLGVMATVLGS</sequence>